<keyword evidence="3" id="KW-1185">Reference proteome</keyword>
<evidence type="ECO:0000256" key="1">
    <source>
        <dbReference type="SAM" id="MobiDB-lite"/>
    </source>
</evidence>
<dbReference type="Proteomes" id="UP001500603">
    <property type="component" value="Unassembled WGS sequence"/>
</dbReference>
<comment type="caution">
    <text evidence="2">The sequence shown here is derived from an EMBL/GenBank/DDBJ whole genome shotgun (WGS) entry which is preliminary data.</text>
</comment>
<protein>
    <submittedName>
        <fullName evidence="2">Uncharacterized protein</fullName>
    </submittedName>
</protein>
<reference evidence="3" key="1">
    <citation type="journal article" date="2019" name="Int. J. Syst. Evol. Microbiol.">
        <title>The Global Catalogue of Microorganisms (GCM) 10K type strain sequencing project: providing services to taxonomists for standard genome sequencing and annotation.</title>
        <authorList>
            <consortium name="The Broad Institute Genomics Platform"/>
            <consortium name="The Broad Institute Genome Sequencing Center for Infectious Disease"/>
            <person name="Wu L."/>
            <person name="Ma J."/>
        </authorList>
    </citation>
    <scope>NUCLEOTIDE SEQUENCE [LARGE SCALE GENOMIC DNA]</scope>
    <source>
        <strain evidence="3">JCM 18298</strain>
    </source>
</reference>
<name>A0ABP9KM65_9NOCA</name>
<proteinExistence type="predicted"/>
<dbReference type="EMBL" id="BAABJM010000004">
    <property type="protein sequence ID" value="GAA5061786.1"/>
    <property type="molecule type" value="Genomic_DNA"/>
</dbReference>
<sequence>MGSNVSATDDHSSSGAAEAGSVPMVTAGANVIGRTAQVTSTRIIDGMAKTVSAVTLPTRHLRRSARVPVRAGEGRVCVLLEAAA</sequence>
<evidence type="ECO:0000313" key="3">
    <source>
        <dbReference type="Proteomes" id="UP001500603"/>
    </source>
</evidence>
<organism evidence="2 3">
    <name type="scientific">Nocardia callitridis</name>
    <dbReference type="NCBI Taxonomy" id="648753"/>
    <lineage>
        <taxon>Bacteria</taxon>
        <taxon>Bacillati</taxon>
        <taxon>Actinomycetota</taxon>
        <taxon>Actinomycetes</taxon>
        <taxon>Mycobacteriales</taxon>
        <taxon>Nocardiaceae</taxon>
        <taxon>Nocardia</taxon>
    </lineage>
</organism>
<gene>
    <name evidence="2" type="ORF">GCM10023318_44780</name>
</gene>
<evidence type="ECO:0000313" key="2">
    <source>
        <dbReference type="EMBL" id="GAA5061786.1"/>
    </source>
</evidence>
<feature type="region of interest" description="Disordered" evidence="1">
    <location>
        <begin position="1"/>
        <end position="20"/>
    </location>
</feature>
<accession>A0ABP9KM65</accession>